<evidence type="ECO:0000256" key="1">
    <source>
        <dbReference type="SAM" id="Phobius"/>
    </source>
</evidence>
<keyword evidence="1" id="KW-1133">Transmembrane helix</keyword>
<dbReference type="AlphaFoldDB" id="A0A6A6GUE7"/>
<proteinExistence type="predicted"/>
<name>A0A6A6GUE7_VIRVR</name>
<organism evidence="2 3">
    <name type="scientific">Viridothelium virens</name>
    <name type="common">Speckled blister lichen</name>
    <name type="synonym">Trypethelium virens</name>
    <dbReference type="NCBI Taxonomy" id="1048519"/>
    <lineage>
        <taxon>Eukaryota</taxon>
        <taxon>Fungi</taxon>
        <taxon>Dikarya</taxon>
        <taxon>Ascomycota</taxon>
        <taxon>Pezizomycotina</taxon>
        <taxon>Dothideomycetes</taxon>
        <taxon>Dothideomycetes incertae sedis</taxon>
        <taxon>Trypetheliales</taxon>
        <taxon>Trypetheliaceae</taxon>
        <taxon>Viridothelium</taxon>
    </lineage>
</organism>
<sequence length="78" mass="8645">MSLSLSAGGELKNTPWVLLFALMAPLTLYSLLIANLRICAFYVSGLEWHECLWRNLSGIAKMQSGNEGILWENCGIKS</sequence>
<keyword evidence="1" id="KW-0812">Transmembrane</keyword>
<accession>A0A6A6GUE7</accession>
<dbReference type="EMBL" id="ML991868">
    <property type="protein sequence ID" value="KAF2229307.1"/>
    <property type="molecule type" value="Genomic_DNA"/>
</dbReference>
<protein>
    <submittedName>
        <fullName evidence="2">Uncharacterized protein</fullName>
    </submittedName>
</protein>
<dbReference type="Proteomes" id="UP000800092">
    <property type="component" value="Unassembled WGS sequence"/>
</dbReference>
<keyword evidence="1" id="KW-0472">Membrane</keyword>
<reference evidence="2" key="1">
    <citation type="journal article" date="2020" name="Stud. Mycol.">
        <title>101 Dothideomycetes genomes: a test case for predicting lifestyles and emergence of pathogens.</title>
        <authorList>
            <person name="Haridas S."/>
            <person name="Albert R."/>
            <person name="Binder M."/>
            <person name="Bloem J."/>
            <person name="Labutti K."/>
            <person name="Salamov A."/>
            <person name="Andreopoulos B."/>
            <person name="Baker S."/>
            <person name="Barry K."/>
            <person name="Bills G."/>
            <person name="Bluhm B."/>
            <person name="Cannon C."/>
            <person name="Castanera R."/>
            <person name="Culley D."/>
            <person name="Daum C."/>
            <person name="Ezra D."/>
            <person name="Gonzalez J."/>
            <person name="Henrissat B."/>
            <person name="Kuo A."/>
            <person name="Liang C."/>
            <person name="Lipzen A."/>
            <person name="Lutzoni F."/>
            <person name="Magnuson J."/>
            <person name="Mondo S."/>
            <person name="Nolan M."/>
            <person name="Ohm R."/>
            <person name="Pangilinan J."/>
            <person name="Park H.-J."/>
            <person name="Ramirez L."/>
            <person name="Alfaro M."/>
            <person name="Sun H."/>
            <person name="Tritt A."/>
            <person name="Yoshinaga Y."/>
            <person name="Zwiers L.-H."/>
            <person name="Turgeon B."/>
            <person name="Goodwin S."/>
            <person name="Spatafora J."/>
            <person name="Crous P."/>
            <person name="Grigoriev I."/>
        </authorList>
    </citation>
    <scope>NUCLEOTIDE SEQUENCE</scope>
    <source>
        <strain evidence="2">Tuck. ex Michener</strain>
    </source>
</reference>
<evidence type="ECO:0000313" key="3">
    <source>
        <dbReference type="Proteomes" id="UP000800092"/>
    </source>
</evidence>
<gene>
    <name evidence="2" type="ORF">EV356DRAFT_392206</name>
</gene>
<feature type="transmembrane region" description="Helical" evidence="1">
    <location>
        <begin position="16"/>
        <end position="36"/>
    </location>
</feature>
<keyword evidence="3" id="KW-1185">Reference proteome</keyword>
<evidence type="ECO:0000313" key="2">
    <source>
        <dbReference type="EMBL" id="KAF2229307.1"/>
    </source>
</evidence>